<keyword evidence="3" id="KW-1185">Reference proteome</keyword>
<dbReference type="InterPro" id="IPR004314">
    <property type="entry name" value="Neprosin"/>
</dbReference>
<reference evidence="2" key="1">
    <citation type="submission" date="2024-03" db="EMBL/GenBank/DDBJ databases">
        <title>WGS assembly of Saponaria officinalis var. Norfolk2.</title>
        <authorList>
            <person name="Jenkins J."/>
            <person name="Shu S."/>
            <person name="Grimwood J."/>
            <person name="Barry K."/>
            <person name="Goodstein D."/>
            <person name="Schmutz J."/>
            <person name="Leebens-Mack J."/>
            <person name="Osbourn A."/>
        </authorList>
    </citation>
    <scope>NUCLEOTIDE SEQUENCE [LARGE SCALE GENOMIC DNA]</scope>
    <source>
        <strain evidence="2">JIC</strain>
    </source>
</reference>
<feature type="domain" description="Neprosin PEP catalytic" evidence="1">
    <location>
        <begin position="1"/>
        <end position="112"/>
    </location>
</feature>
<sequence>MNDSGKVLVGYWPKSLFTSLAEVTSQVEWGGEINNPGASSVQPEMGSGVVATYSTRLSAFFQQVMIVNESFQNVQPDDTEKDADCSPYYQALDRDSHDAYWGRLIFFGGTHG</sequence>
<accession>A0AAW1LL23</accession>
<dbReference type="Pfam" id="PF03080">
    <property type="entry name" value="Neprosin"/>
    <property type="match status" value="1"/>
</dbReference>
<dbReference type="InterPro" id="IPR053168">
    <property type="entry name" value="Glutamic_endopeptidase"/>
</dbReference>
<dbReference type="EMBL" id="JBDFQZ010000004">
    <property type="protein sequence ID" value="KAK9735864.1"/>
    <property type="molecule type" value="Genomic_DNA"/>
</dbReference>
<protein>
    <recommendedName>
        <fullName evidence="1">Neprosin PEP catalytic domain-containing protein</fullName>
    </recommendedName>
</protein>
<proteinExistence type="predicted"/>
<dbReference type="PANTHER" id="PTHR31589:SF223">
    <property type="entry name" value="PROTEIN, PUTATIVE (DUF239)-RELATED"/>
    <property type="match status" value="1"/>
</dbReference>
<organism evidence="2 3">
    <name type="scientific">Saponaria officinalis</name>
    <name type="common">Common soapwort</name>
    <name type="synonym">Lychnis saponaria</name>
    <dbReference type="NCBI Taxonomy" id="3572"/>
    <lineage>
        <taxon>Eukaryota</taxon>
        <taxon>Viridiplantae</taxon>
        <taxon>Streptophyta</taxon>
        <taxon>Embryophyta</taxon>
        <taxon>Tracheophyta</taxon>
        <taxon>Spermatophyta</taxon>
        <taxon>Magnoliopsida</taxon>
        <taxon>eudicotyledons</taxon>
        <taxon>Gunneridae</taxon>
        <taxon>Pentapetalae</taxon>
        <taxon>Caryophyllales</taxon>
        <taxon>Caryophyllaceae</taxon>
        <taxon>Caryophylleae</taxon>
        <taxon>Saponaria</taxon>
    </lineage>
</organism>
<name>A0AAW1LL23_SAPOF</name>
<evidence type="ECO:0000313" key="2">
    <source>
        <dbReference type="EMBL" id="KAK9735864.1"/>
    </source>
</evidence>
<dbReference type="AlphaFoldDB" id="A0AAW1LL23"/>
<dbReference type="PROSITE" id="PS52045">
    <property type="entry name" value="NEPROSIN_PEP_CD"/>
    <property type="match status" value="1"/>
</dbReference>
<evidence type="ECO:0000313" key="3">
    <source>
        <dbReference type="Proteomes" id="UP001443914"/>
    </source>
</evidence>
<dbReference type="Proteomes" id="UP001443914">
    <property type="component" value="Unassembled WGS sequence"/>
</dbReference>
<comment type="caution">
    <text evidence="2">The sequence shown here is derived from an EMBL/GenBank/DDBJ whole genome shotgun (WGS) entry which is preliminary data.</text>
</comment>
<dbReference type="PANTHER" id="PTHR31589">
    <property type="entry name" value="PROTEIN, PUTATIVE (DUF239)-RELATED-RELATED"/>
    <property type="match status" value="1"/>
</dbReference>
<gene>
    <name evidence="2" type="ORF">RND81_04G233600</name>
</gene>
<evidence type="ECO:0000259" key="1">
    <source>
        <dbReference type="PROSITE" id="PS52045"/>
    </source>
</evidence>